<comment type="similarity">
    <text evidence="8">Belongs to the TRAP transporter small permease family.</text>
</comment>
<keyword evidence="5 9" id="KW-0812">Transmembrane</keyword>
<dbReference type="PANTHER" id="PTHR35011:SF5">
    <property type="entry name" value="SIALIC ACID TRAP TRANSPORTER SMALL PERMEASE PROTEIN SIAQ"/>
    <property type="match status" value="1"/>
</dbReference>
<keyword evidence="3" id="KW-1003">Cell membrane</keyword>
<evidence type="ECO:0000256" key="2">
    <source>
        <dbReference type="ARBA" id="ARBA00022448"/>
    </source>
</evidence>
<keyword evidence="4" id="KW-0997">Cell inner membrane</keyword>
<evidence type="ECO:0000256" key="6">
    <source>
        <dbReference type="ARBA" id="ARBA00022989"/>
    </source>
</evidence>
<dbReference type="PANTHER" id="PTHR35011">
    <property type="entry name" value="2,3-DIKETO-L-GULONATE TRAP TRANSPORTER SMALL PERMEASE PROTEIN YIAM"/>
    <property type="match status" value="1"/>
</dbReference>
<keyword evidence="2" id="KW-0813">Transport</keyword>
<sequence>MKKTIHTVANIYLVIAFLCLLALISVLTVEIISRYFLSSSIIWSQEFFSILICWITFLGFGKLVVDREDISITFLVDKLDPVKRKIVNVANAFLLMMTSGVMLVYSINLTINHLNKKTIIMKAPTSWFYAPLVLLLALVVLTSLHHIMLTLKTGKLQEGE</sequence>
<evidence type="ECO:0000256" key="9">
    <source>
        <dbReference type="SAM" id="Phobius"/>
    </source>
</evidence>
<evidence type="ECO:0000313" key="12">
    <source>
        <dbReference type="Proteomes" id="UP000680670"/>
    </source>
</evidence>
<evidence type="ECO:0000313" key="11">
    <source>
        <dbReference type="EMBL" id="GIN98988.1"/>
    </source>
</evidence>
<feature type="domain" description="Tripartite ATP-independent periplasmic transporters DctQ component" evidence="10">
    <location>
        <begin position="24"/>
        <end position="151"/>
    </location>
</feature>
<dbReference type="EMBL" id="BORJ01000019">
    <property type="protein sequence ID" value="GIN98988.1"/>
    <property type="molecule type" value="Genomic_DNA"/>
</dbReference>
<organism evidence="11 12">
    <name type="scientific">Siminovitchia terrae</name>
    <name type="common">Bacillus terrae</name>
    <dbReference type="NCBI Taxonomy" id="1914933"/>
    <lineage>
        <taxon>Bacteria</taxon>
        <taxon>Bacillati</taxon>
        <taxon>Bacillota</taxon>
        <taxon>Bacilli</taxon>
        <taxon>Bacillales</taxon>
        <taxon>Bacillaceae</taxon>
        <taxon>Siminovitchia</taxon>
    </lineage>
</organism>
<keyword evidence="12" id="KW-1185">Reference proteome</keyword>
<evidence type="ECO:0000256" key="7">
    <source>
        <dbReference type="ARBA" id="ARBA00023136"/>
    </source>
</evidence>
<keyword evidence="7 9" id="KW-0472">Membrane</keyword>
<dbReference type="Pfam" id="PF04290">
    <property type="entry name" value="DctQ"/>
    <property type="match status" value="1"/>
</dbReference>
<protein>
    <submittedName>
        <fullName evidence="11">TRAP transporter small permease protein</fullName>
    </submittedName>
</protein>
<dbReference type="InterPro" id="IPR055348">
    <property type="entry name" value="DctQ"/>
</dbReference>
<evidence type="ECO:0000256" key="5">
    <source>
        <dbReference type="ARBA" id="ARBA00022692"/>
    </source>
</evidence>
<evidence type="ECO:0000256" key="8">
    <source>
        <dbReference type="ARBA" id="ARBA00038436"/>
    </source>
</evidence>
<dbReference type="InterPro" id="IPR007387">
    <property type="entry name" value="TRAP_DctQ"/>
</dbReference>
<evidence type="ECO:0000259" key="10">
    <source>
        <dbReference type="Pfam" id="PF04290"/>
    </source>
</evidence>
<name>A0ABQ4L3Y2_SIMTE</name>
<feature type="transmembrane region" description="Helical" evidence="9">
    <location>
        <begin position="86"/>
        <end position="107"/>
    </location>
</feature>
<dbReference type="RefSeq" id="WP_212948139.1">
    <property type="nucleotide sequence ID" value="NZ_BORI01000004.1"/>
</dbReference>
<feature type="transmembrane region" description="Helical" evidence="9">
    <location>
        <begin position="12"/>
        <end position="35"/>
    </location>
</feature>
<evidence type="ECO:0000256" key="4">
    <source>
        <dbReference type="ARBA" id="ARBA00022519"/>
    </source>
</evidence>
<accession>A0ABQ4L3Y2</accession>
<evidence type="ECO:0000256" key="1">
    <source>
        <dbReference type="ARBA" id="ARBA00004429"/>
    </source>
</evidence>
<comment type="subcellular location">
    <subcellularLocation>
        <location evidence="1">Cell inner membrane</location>
        <topology evidence="1">Multi-pass membrane protein</topology>
    </subcellularLocation>
</comment>
<feature type="transmembrane region" description="Helical" evidence="9">
    <location>
        <begin position="127"/>
        <end position="147"/>
    </location>
</feature>
<reference evidence="11 12" key="1">
    <citation type="submission" date="2021-03" db="EMBL/GenBank/DDBJ databases">
        <title>Antimicrobial resistance genes in bacteria isolated from Japanese honey, and their potential for conferring macrolide and lincosamide resistance in the American foulbrood pathogen Paenibacillus larvae.</title>
        <authorList>
            <person name="Okamoto M."/>
            <person name="Kumagai M."/>
            <person name="Kanamori H."/>
            <person name="Takamatsu D."/>
        </authorList>
    </citation>
    <scope>NUCLEOTIDE SEQUENCE [LARGE SCALE GENOMIC DNA]</scope>
    <source>
        <strain evidence="11 12">J6TS1</strain>
    </source>
</reference>
<gene>
    <name evidence="11" type="ORF">J6TS1_48580</name>
</gene>
<comment type="caution">
    <text evidence="11">The sequence shown here is derived from an EMBL/GenBank/DDBJ whole genome shotgun (WGS) entry which is preliminary data.</text>
</comment>
<evidence type="ECO:0000256" key="3">
    <source>
        <dbReference type="ARBA" id="ARBA00022475"/>
    </source>
</evidence>
<proteinExistence type="inferred from homology"/>
<keyword evidence="6 9" id="KW-1133">Transmembrane helix</keyword>
<feature type="transmembrane region" description="Helical" evidence="9">
    <location>
        <begin position="47"/>
        <end position="65"/>
    </location>
</feature>
<dbReference type="Proteomes" id="UP000680670">
    <property type="component" value="Unassembled WGS sequence"/>
</dbReference>